<dbReference type="Proteomes" id="UP000219621">
    <property type="component" value="Unassembled WGS sequence"/>
</dbReference>
<reference evidence="2" key="1">
    <citation type="submission" date="2017-09" db="EMBL/GenBank/DDBJ databases">
        <authorList>
            <person name="Varghese N."/>
            <person name="Submissions S."/>
        </authorList>
    </citation>
    <scope>NUCLEOTIDE SEQUENCE [LARGE SCALE GENOMIC DNA]</scope>
    <source>
        <strain evidence="2">USBA 140</strain>
    </source>
</reference>
<keyword evidence="2" id="KW-1185">Reference proteome</keyword>
<evidence type="ECO:0000313" key="2">
    <source>
        <dbReference type="Proteomes" id="UP000219621"/>
    </source>
</evidence>
<dbReference type="AlphaFoldDB" id="A0A286GNU6"/>
<dbReference type="EMBL" id="OCNJ01000006">
    <property type="protein sequence ID" value="SOD97213.1"/>
    <property type="molecule type" value="Genomic_DNA"/>
</dbReference>
<evidence type="ECO:0000313" key="1">
    <source>
        <dbReference type="EMBL" id="SOD97213.1"/>
    </source>
</evidence>
<protein>
    <submittedName>
        <fullName evidence="1">Uncharacterized protein</fullName>
    </submittedName>
</protein>
<sequence length="64" mass="7307">MPKNMTVGDLRAALAKFTDDIPVCVSLWEGTGGTEYAEIAIVEYFRRRQLERQALRRVHQSVGR</sequence>
<dbReference type="RefSeq" id="WP_097280079.1">
    <property type="nucleotide sequence ID" value="NZ_OCNJ01000006.1"/>
</dbReference>
<organism evidence="1 2">
    <name type="scientific">Caenispirillum bisanense</name>
    <dbReference type="NCBI Taxonomy" id="414052"/>
    <lineage>
        <taxon>Bacteria</taxon>
        <taxon>Pseudomonadati</taxon>
        <taxon>Pseudomonadota</taxon>
        <taxon>Alphaproteobacteria</taxon>
        <taxon>Rhodospirillales</taxon>
        <taxon>Novispirillaceae</taxon>
        <taxon>Caenispirillum</taxon>
    </lineage>
</organism>
<gene>
    <name evidence="1" type="ORF">SAMN05421508_106334</name>
</gene>
<name>A0A286GNU6_9PROT</name>
<accession>A0A286GNU6</accession>
<proteinExistence type="predicted"/>